<comment type="caution">
    <text evidence="2">The sequence shown here is derived from an EMBL/GenBank/DDBJ whole genome shotgun (WGS) entry which is preliminary data.</text>
</comment>
<protein>
    <submittedName>
        <fullName evidence="2">Uncharacterized protein</fullName>
    </submittedName>
</protein>
<organism evidence="2 3">
    <name type="scientific">Paenibacillus thiaminolyticus</name>
    <name type="common">Bacillus thiaminolyticus</name>
    <dbReference type="NCBI Taxonomy" id="49283"/>
    <lineage>
        <taxon>Bacteria</taxon>
        <taxon>Bacillati</taxon>
        <taxon>Bacillota</taxon>
        <taxon>Bacilli</taxon>
        <taxon>Bacillales</taxon>
        <taxon>Paenibacillaceae</taxon>
        <taxon>Paenibacillus</taxon>
    </lineage>
</organism>
<accession>A0ABT4G3U5</accession>
<dbReference type="EMBL" id="JAMDMM010000062">
    <property type="protein sequence ID" value="MCY9610739.1"/>
    <property type="molecule type" value="Genomic_DNA"/>
</dbReference>
<evidence type="ECO:0000256" key="1">
    <source>
        <dbReference type="SAM" id="MobiDB-lite"/>
    </source>
</evidence>
<name>A0ABT4G3U5_PANTH</name>
<keyword evidence="3" id="KW-1185">Reference proteome</keyword>
<evidence type="ECO:0000313" key="2">
    <source>
        <dbReference type="EMBL" id="MCY9610739.1"/>
    </source>
</evidence>
<proteinExistence type="predicted"/>
<dbReference type="GeneID" id="77000164"/>
<sequence>MPKVEARTSAKINKPKYGVVPQGGGSTVNWGQAKTVIKEGWEAFQKSAGQLSKNKLAYDGPNANYKSSTQKPLEPTKNQIEVRKSYPGSDPKNSASGSTPGKNKNSSGKGTGNDAYGGYYERKDFRTKIYNAEYTPHGHKHLKAKTAEEAKRFSETGDKNAQYLPDANNKIIEKEALSNGHIIDNGNNNYYFIYDTGKVIGYDNGIPTQWIRAELTNGNIYHGHPIAGARLDKYLRKLGIK</sequence>
<reference evidence="2 3" key="1">
    <citation type="submission" date="2022-05" db="EMBL/GenBank/DDBJ databases">
        <title>Genome Sequencing of Bee-Associated Microbes.</title>
        <authorList>
            <person name="Dunlap C."/>
        </authorList>
    </citation>
    <scope>NUCLEOTIDE SEQUENCE [LARGE SCALE GENOMIC DNA]</scope>
    <source>
        <strain evidence="2 3">NRRL B-14613</strain>
    </source>
</reference>
<feature type="compositionally biased region" description="Polar residues" evidence="1">
    <location>
        <begin position="64"/>
        <end position="79"/>
    </location>
</feature>
<feature type="region of interest" description="Disordered" evidence="1">
    <location>
        <begin position="54"/>
        <end position="115"/>
    </location>
</feature>
<evidence type="ECO:0000313" key="3">
    <source>
        <dbReference type="Proteomes" id="UP001209276"/>
    </source>
</evidence>
<dbReference type="Proteomes" id="UP001209276">
    <property type="component" value="Unassembled WGS sequence"/>
</dbReference>
<gene>
    <name evidence="2" type="ORF">M5W83_26690</name>
</gene>
<feature type="compositionally biased region" description="Low complexity" evidence="1">
    <location>
        <begin position="96"/>
        <end position="108"/>
    </location>
</feature>
<dbReference type="RefSeq" id="WP_244194067.1">
    <property type="nucleotide sequence ID" value="NZ_CABMNB010000012.1"/>
</dbReference>